<reference evidence="2 3" key="1">
    <citation type="submission" date="2014-04" db="EMBL/GenBank/DDBJ databases">
        <authorList>
            <consortium name="DOE Joint Genome Institute"/>
            <person name="Kuo A."/>
            <person name="Girlanda M."/>
            <person name="Perotto S."/>
            <person name="Kohler A."/>
            <person name="Nagy L.G."/>
            <person name="Floudas D."/>
            <person name="Copeland A."/>
            <person name="Barry K.W."/>
            <person name="Cichocki N."/>
            <person name="Veneault-Fourrey C."/>
            <person name="LaButti K."/>
            <person name="Lindquist E.A."/>
            <person name="Lipzen A."/>
            <person name="Lundell T."/>
            <person name="Morin E."/>
            <person name="Murat C."/>
            <person name="Sun H."/>
            <person name="Tunlid A."/>
            <person name="Henrissat B."/>
            <person name="Grigoriev I.V."/>
            <person name="Hibbett D.S."/>
            <person name="Martin F."/>
            <person name="Nordberg H.P."/>
            <person name="Cantor M.N."/>
            <person name="Hua S.X."/>
        </authorList>
    </citation>
    <scope>NUCLEOTIDE SEQUENCE [LARGE SCALE GENOMIC DNA]</scope>
    <source>
        <strain evidence="2 3">MUT 4182</strain>
    </source>
</reference>
<feature type="domain" description="F-box" evidence="1">
    <location>
        <begin position="23"/>
        <end position="72"/>
    </location>
</feature>
<keyword evidence="3" id="KW-1185">Reference proteome</keyword>
<dbReference type="SUPFAM" id="SSF81383">
    <property type="entry name" value="F-box domain"/>
    <property type="match status" value="1"/>
</dbReference>
<gene>
    <name evidence="2" type="ORF">M407DRAFT_17941</name>
</gene>
<dbReference type="Proteomes" id="UP000054248">
    <property type="component" value="Unassembled WGS sequence"/>
</dbReference>
<dbReference type="PROSITE" id="PS50181">
    <property type="entry name" value="FBOX"/>
    <property type="match status" value="1"/>
</dbReference>
<accession>A0A0C3QUJ0</accession>
<evidence type="ECO:0000313" key="2">
    <source>
        <dbReference type="EMBL" id="KIO33066.1"/>
    </source>
</evidence>
<evidence type="ECO:0000259" key="1">
    <source>
        <dbReference type="PROSITE" id="PS50181"/>
    </source>
</evidence>
<protein>
    <recommendedName>
        <fullName evidence="1">F-box domain-containing protein</fullName>
    </recommendedName>
</protein>
<name>A0A0C3QUJ0_9AGAM</name>
<evidence type="ECO:0000313" key="3">
    <source>
        <dbReference type="Proteomes" id="UP000054248"/>
    </source>
</evidence>
<sequence length="336" mass="37490">MASSDVEALKPTVGGDAAKPGLRELLLSLPVELFGEICLFLDAFELRRLSLTDETFWSVLVSEKSVSIWRQAFKKVVPPMPECPETMSGPYYAQFMLVEGCMACQAKSWSVCSYYFHRVRYCEACTRINIISQKMILKSYPGFPLEFLKYLSSEAVGSDGSSLAGSQGNGKAGKRLYHKVTVAEVYNLWKSLSEKAGTTALAKARLTKRLEKYANDRIKSGSKMKDWGKDAGNWKSAQGANLKRDRKAAILAKLLALGHDEADFPQYHPIVDQPVALTDEGLRAQNLPTNGNGFDPQWYMPLNRTKTVEFTAKYCEGGTKDHELYNCCGTKLWPLH</sequence>
<dbReference type="AlphaFoldDB" id="A0A0C3QUJ0"/>
<proteinExistence type="predicted"/>
<dbReference type="OrthoDB" id="2751682at2759"/>
<dbReference type="EMBL" id="KN822950">
    <property type="protein sequence ID" value="KIO33066.1"/>
    <property type="molecule type" value="Genomic_DNA"/>
</dbReference>
<dbReference type="InterPro" id="IPR001810">
    <property type="entry name" value="F-box_dom"/>
</dbReference>
<reference evidence="3" key="2">
    <citation type="submission" date="2015-01" db="EMBL/GenBank/DDBJ databases">
        <title>Evolutionary Origins and Diversification of the Mycorrhizal Mutualists.</title>
        <authorList>
            <consortium name="DOE Joint Genome Institute"/>
            <consortium name="Mycorrhizal Genomics Consortium"/>
            <person name="Kohler A."/>
            <person name="Kuo A."/>
            <person name="Nagy L.G."/>
            <person name="Floudas D."/>
            <person name="Copeland A."/>
            <person name="Barry K.W."/>
            <person name="Cichocki N."/>
            <person name="Veneault-Fourrey C."/>
            <person name="LaButti K."/>
            <person name="Lindquist E.A."/>
            <person name="Lipzen A."/>
            <person name="Lundell T."/>
            <person name="Morin E."/>
            <person name="Murat C."/>
            <person name="Riley R."/>
            <person name="Ohm R."/>
            <person name="Sun H."/>
            <person name="Tunlid A."/>
            <person name="Henrissat B."/>
            <person name="Grigoriev I.V."/>
            <person name="Hibbett D.S."/>
            <person name="Martin F."/>
        </authorList>
    </citation>
    <scope>NUCLEOTIDE SEQUENCE [LARGE SCALE GENOMIC DNA]</scope>
    <source>
        <strain evidence="3">MUT 4182</strain>
    </source>
</reference>
<organism evidence="2 3">
    <name type="scientific">Tulasnella calospora MUT 4182</name>
    <dbReference type="NCBI Taxonomy" id="1051891"/>
    <lineage>
        <taxon>Eukaryota</taxon>
        <taxon>Fungi</taxon>
        <taxon>Dikarya</taxon>
        <taxon>Basidiomycota</taxon>
        <taxon>Agaricomycotina</taxon>
        <taxon>Agaricomycetes</taxon>
        <taxon>Cantharellales</taxon>
        <taxon>Tulasnellaceae</taxon>
        <taxon>Tulasnella</taxon>
    </lineage>
</organism>
<dbReference type="HOGENOM" id="CLU_010790_0_0_1"/>
<dbReference type="InterPro" id="IPR036047">
    <property type="entry name" value="F-box-like_dom_sf"/>
</dbReference>